<dbReference type="SUPFAM" id="SSF55909">
    <property type="entry name" value="Pentein"/>
    <property type="match status" value="2"/>
</dbReference>
<evidence type="ECO:0000313" key="2">
    <source>
        <dbReference type="EMBL" id="QAY64888.1"/>
    </source>
</evidence>
<accession>A0A4P6F3E2</accession>
<reference evidence="2 3" key="1">
    <citation type="submission" date="2019-01" db="EMBL/GenBank/DDBJ databases">
        <title>Genome sequencing of strain 2JSPR-7.</title>
        <authorList>
            <person name="Heo J."/>
            <person name="Kim S.-J."/>
            <person name="Kim J.-S."/>
            <person name="Hong S.-B."/>
            <person name="Kwon S.-W."/>
        </authorList>
    </citation>
    <scope>NUCLEOTIDE SEQUENCE [LARGE SCALE GENOMIC DNA]</scope>
    <source>
        <strain evidence="2 3">2JSPR-7</strain>
    </source>
</reference>
<dbReference type="Gene3D" id="3.75.10.10">
    <property type="entry name" value="L-arginine/glycine Amidinotransferase, Chain A"/>
    <property type="match status" value="2"/>
</dbReference>
<feature type="region of interest" description="Disordered" evidence="1">
    <location>
        <begin position="359"/>
        <end position="397"/>
    </location>
</feature>
<gene>
    <name evidence="2" type="ORF">ET495_12585</name>
</gene>
<evidence type="ECO:0000313" key="3">
    <source>
        <dbReference type="Proteomes" id="UP000291758"/>
    </source>
</evidence>
<sequence length="397" mass="40189">MCRPEYFDVVYQINPWMDVSVPVDTTRAVAQWERLRETYLEHGHTVHLIEPEPGLPDMVYAANGGVVVNGVALAPRFLHRERRAEGPAYGRWFAAAARAGLLGPGGVCLGQAAEVNEGEGDLLLAGRYLLAGTGFRTSRAAHRELDARLGLARDGIRVVSLDLVDPRYYHLDTALAVLDVPAAVPAGGVVPADLLVPAGGAVPGGAVPGGAMPDGAVPGGAVPGGGDGAAPGGAVPGGAVPGGGDGAAPGGAVPGGAVPGGGDGAAPGPLVAYLPEAFSPESREMLRDLFPDAIVADPGDAAVLGLNAVSDGLHVYLDARATGMHARLRERGFEPVGIEIDELAKGGGGVKCCTLVIRPSDGRPGPTRSASTQFALTQPAPSAPVPRTSDPALPDHP</sequence>
<feature type="compositionally biased region" description="Polar residues" evidence="1">
    <location>
        <begin position="368"/>
        <end position="380"/>
    </location>
</feature>
<organism evidence="2 3">
    <name type="scientific">Xylanimonas allomyrinae</name>
    <dbReference type="NCBI Taxonomy" id="2509459"/>
    <lineage>
        <taxon>Bacteria</taxon>
        <taxon>Bacillati</taxon>
        <taxon>Actinomycetota</taxon>
        <taxon>Actinomycetes</taxon>
        <taxon>Micrococcales</taxon>
        <taxon>Promicromonosporaceae</taxon>
        <taxon>Xylanimonas</taxon>
    </lineage>
</organism>
<name>A0A4P6F3E2_9MICO</name>
<proteinExistence type="predicted"/>
<evidence type="ECO:0008006" key="4">
    <source>
        <dbReference type="Google" id="ProtNLM"/>
    </source>
</evidence>
<feature type="region of interest" description="Disordered" evidence="1">
    <location>
        <begin position="218"/>
        <end position="261"/>
    </location>
</feature>
<dbReference type="KEGG" id="xyl:ET495_12585"/>
<protein>
    <recommendedName>
        <fullName evidence="4">N-dimethylarginine dimethylaminohydrolase</fullName>
    </recommendedName>
</protein>
<dbReference type="OrthoDB" id="9814070at2"/>
<keyword evidence="3" id="KW-1185">Reference proteome</keyword>
<evidence type="ECO:0000256" key="1">
    <source>
        <dbReference type="SAM" id="MobiDB-lite"/>
    </source>
</evidence>
<dbReference type="EMBL" id="CP035495">
    <property type="protein sequence ID" value="QAY64888.1"/>
    <property type="molecule type" value="Genomic_DNA"/>
</dbReference>
<dbReference type="Proteomes" id="UP000291758">
    <property type="component" value="Chromosome"/>
</dbReference>
<dbReference type="AlphaFoldDB" id="A0A4P6F3E2"/>